<comment type="similarity">
    <text evidence="1">Belongs to the carbon-nitrogen hydrolase superfamily. Nitrilase family.</text>
</comment>
<dbReference type="AlphaFoldDB" id="A0AAD7F7F8"/>
<name>A0AAD7F7F8_9AGAR</name>
<comment type="caution">
    <text evidence="3">The sequence shown here is derived from an EMBL/GenBank/DDBJ whole genome shotgun (WGS) entry which is preliminary data.</text>
</comment>
<feature type="domain" description="CN hydrolase" evidence="2">
    <location>
        <begin position="1"/>
        <end position="241"/>
    </location>
</feature>
<dbReference type="Proteomes" id="UP001221142">
    <property type="component" value="Unassembled WGS sequence"/>
</dbReference>
<reference evidence="3" key="1">
    <citation type="submission" date="2023-03" db="EMBL/GenBank/DDBJ databases">
        <title>Massive genome expansion in bonnet fungi (Mycena s.s.) driven by repeated elements and novel gene families across ecological guilds.</title>
        <authorList>
            <consortium name="Lawrence Berkeley National Laboratory"/>
            <person name="Harder C.B."/>
            <person name="Miyauchi S."/>
            <person name="Viragh M."/>
            <person name="Kuo A."/>
            <person name="Thoen E."/>
            <person name="Andreopoulos B."/>
            <person name="Lu D."/>
            <person name="Skrede I."/>
            <person name="Drula E."/>
            <person name="Henrissat B."/>
            <person name="Morin E."/>
            <person name="Kohler A."/>
            <person name="Barry K."/>
            <person name="LaButti K."/>
            <person name="Morin E."/>
            <person name="Salamov A."/>
            <person name="Lipzen A."/>
            <person name="Mereny Z."/>
            <person name="Hegedus B."/>
            <person name="Baldrian P."/>
            <person name="Stursova M."/>
            <person name="Weitz H."/>
            <person name="Taylor A."/>
            <person name="Grigoriev I.V."/>
            <person name="Nagy L.G."/>
            <person name="Martin F."/>
            <person name="Kauserud H."/>
        </authorList>
    </citation>
    <scope>NUCLEOTIDE SEQUENCE</scope>
    <source>
        <strain evidence="3">9284</strain>
    </source>
</reference>
<dbReference type="PROSITE" id="PS50263">
    <property type="entry name" value="CN_HYDROLASE"/>
    <property type="match status" value="1"/>
</dbReference>
<accession>A0AAD7F7F8</accession>
<sequence length="260" mass="28447">MDKEATTQKVIDLIRQAGERGIRLLVFPETFIPDIPYFIECYPPLKQVGAIALYAEQSVVTQAKKSGHPISCRETGVAISLGVSERMAGGFTLFNSQINLQPTYVERAVWACGSGATLKTYKTGMGITWEAKCLCCWENTMHLARQALVEQNEHIHAAAWPALSVLAGFEAVADIQIEALMKSHALMCQTFVVCASSYVDEGPISAQEGRGWSAVVHPFCEVLAGPHTSETECMLEAEIELRELAEVKVWIDAAGHYKAA</sequence>
<evidence type="ECO:0000313" key="4">
    <source>
        <dbReference type="Proteomes" id="UP001221142"/>
    </source>
</evidence>
<dbReference type="Gene3D" id="3.60.110.10">
    <property type="entry name" value="Carbon-nitrogen hydrolase"/>
    <property type="match status" value="1"/>
</dbReference>
<dbReference type="SUPFAM" id="SSF56317">
    <property type="entry name" value="Carbon-nitrogen hydrolase"/>
    <property type="match status" value="1"/>
</dbReference>
<dbReference type="InterPro" id="IPR003010">
    <property type="entry name" value="C-N_Hydrolase"/>
</dbReference>
<keyword evidence="3" id="KW-0378">Hydrolase</keyword>
<proteinExistence type="inferred from homology"/>
<evidence type="ECO:0000259" key="2">
    <source>
        <dbReference type="PROSITE" id="PS50263"/>
    </source>
</evidence>
<dbReference type="PANTHER" id="PTHR46044">
    <property type="entry name" value="NITRILASE"/>
    <property type="match status" value="1"/>
</dbReference>
<dbReference type="GO" id="GO:0016787">
    <property type="term" value="F:hydrolase activity"/>
    <property type="evidence" value="ECO:0007669"/>
    <property type="project" value="UniProtKB-KW"/>
</dbReference>
<organism evidence="3 4">
    <name type="scientific">Roridomyces roridus</name>
    <dbReference type="NCBI Taxonomy" id="1738132"/>
    <lineage>
        <taxon>Eukaryota</taxon>
        <taxon>Fungi</taxon>
        <taxon>Dikarya</taxon>
        <taxon>Basidiomycota</taxon>
        <taxon>Agaricomycotina</taxon>
        <taxon>Agaricomycetes</taxon>
        <taxon>Agaricomycetidae</taxon>
        <taxon>Agaricales</taxon>
        <taxon>Marasmiineae</taxon>
        <taxon>Mycenaceae</taxon>
        <taxon>Roridomyces</taxon>
    </lineage>
</organism>
<protein>
    <submittedName>
        <fullName evidence="3">Carbon-nitrogen hydrolase</fullName>
    </submittedName>
</protein>
<dbReference type="InterPro" id="IPR044149">
    <property type="entry name" value="Nitrilases_CHs"/>
</dbReference>
<dbReference type="EMBL" id="JARKIF010000054">
    <property type="protein sequence ID" value="KAJ7606907.1"/>
    <property type="molecule type" value="Genomic_DNA"/>
</dbReference>
<dbReference type="Pfam" id="PF00795">
    <property type="entry name" value="CN_hydrolase"/>
    <property type="match status" value="1"/>
</dbReference>
<keyword evidence="4" id="KW-1185">Reference proteome</keyword>
<evidence type="ECO:0000313" key="3">
    <source>
        <dbReference type="EMBL" id="KAJ7606907.1"/>
    </source>
</evidence>
<evidence type="ECO:0000256" key="1">
    <source>
        <dbReference type="ARBA" id="ARBA00008129"/>
    </source>
</evidence>
<dbReference type="InterPro" id="IPR036526">
    <property type="entry name" value="C-N_Hydrolase_sf"/>
</dbReference>
<gene>
    <name evidence="3" type="ORF">FB45DRAFT_949447</name>
</gene>
<dbReference type="PANTHER" id="PTHR46044:SF1">
    <property type="entry name" value="CN HYDROLASE DOMAIN-CONTAINING PROTEIN"/>
    <property type="match status" value="1"/>
</dbReference>